<dbReference type="SMART" id="SM00421">
    <property type="entry name" value="HTH_LUXR"/>
    <property type="match status" value="1"/>
</dbReference>
<dbReference type="SUPFAM" id="SSF46894">
    <property type="entry name" value="C-terminal effector domain of the bipartite response regulators"/>
    <property type="match status" value="1"/>
</dbReference>
<dbReference type="InterPro" id="IPR016032">
    <property type="entry name" value="Sig_transdc_resp-reg_C-effctor"/>
</dbReference>
<sequence length="216" mass="24334">MKALEDRDVYGQGLLVVGYEQADAQDLFGSYAHFDLVADPDFNHINRETDAFAAAIINHKRLGLLHNTQIRYLVRLSRSMPLISFVEDGLYFDARNCAYVPDGLLYRCRRDLLADVCGFGRGGYWILPGKIRCADLLLGNNRAALRESLDGREQRLLRQLVAGYGNTEIARSENISIGIVKTRLLEIYQKLGVETRTQAAIIGFYLGYDGNNDRVI</sequence>
<dbReference type="AlphaFoldDB" id="A0A367UAG0"/>
<dbReference type="InterPro" id="IPR000792">
    <property type="entry name" value="Tscrpt_reg_LuxR_C"/>
</dbReference>
<dbReference type="CDD" id="cd06170">
    <property type="entry name" value="LuxR_C_like"/>
    <property type="match status" value="1"/>
</dbReference>
<dbReference type="GO" id="GO:0003677">
    <property type="term" value="F:DNA binding"/>
    <property type="evidence" value="ECO:0007669"/>
    <property type="project" value="UniProtKB-KW"/>
</dbReference>
<name>A0A367UAG0_9PROT</name>
<dbReference type="PROSITE" id="PS50043">
    <property type="entry name" value="HTH_LUXR_2"/>
    <property type="match status" value="1"/>
</dbReference>
<dbReference type="GO" id="GO:0006355">
    <property type="term" value="P:regulation of DNA-templated transcription"/>
    <property type="evidence" value="ECO:0007669"/>
    <property type="project" value="InterPro"/>
</dbReference>
<evidence type="ECO:0000313" key="3">
    <source>
        <dbReference type="EMBL" id="RCK05295.1"/>
    </source>
</evidence>
<dbReference type="EMBL" id="JPWA01000017">
    <property type="protein sequence ID" value="RCK05295.1"/>
    <property type="molecule type" value="Genomic_DNA"/>
</dbReference>
<evidence type="ECO:0000256" key="1">
    <source>
        <dbReference type="ARBA" id="ARBA00023125"/>
    </source>
</evidence>
<proteinExistence type="predicted"/>
<evidence type="ECO:0000313" key="4">
    <source>
        <dbReference type="Proteomes" id="UP000252419"/>
    </source>
</evidence>
<organism evidence="3 4">
    <name type="scientific">Thalassospira xianhensis MCCC 1A02616</name>
    <dbReference type="NCBI Taxonomy" id="1177929"/>
    <lineage>
        <taxon>Bacteria</taxon>
        <taxon>Pseudomonadati</taxon>
        <taxon>Pseudomonadota</taxon>
        <taxon>Alphaproteobacteria</taxon>
        <taxon>Rhodospirillales</taxon>
        <taxon>Thalassospiraceae</taxon>
        <taxon>Thalassospira</taxon>
    </lineage>
</organism>
<keyword evidence="4" id="KW-1185">Reference proteome</keyword>
<gene>
    <name evidence="3" type="ORF">TH5_14750</name>
</gene>
<dbReference type="RefSeq" id="WP_114122430.1">
    <property type="nucleotide sequence ID" value="NZ_JPWA01000017.1"/>
</dbReference>
<dbReference type="InterPro" id="IPR039420">
    <property type="entry name" value="WalR-like"/>
</dbReference>
<dbReference type="PANTHER" id="PTHR43214">
    <property type="entry name" value="TWO-COMPONENT RESPONSE REGULATOR"/>
    <property type="match status" value="1"/>
</dbReference>
<dbReference type="Proteomes" id="UP000252419">
    <property type="component" value="Unassembled WGS sequence"/>
</dbReference>
<dbReference type="Pfam" id="PF00196">
    <property type="entry name" value="GerE"/>
    <property type="match status" value="1"/>
</dbReference>
<accession>A0A367UAG0</accession>
<keyword evidence="1" id="KW-0238">DNA-binding</keyword>
<evidence type="ECO:0000259" key="2">
    <source>
        <dbReference type="PROSITE" id="PS50043"/>
    </source>
</evidence>
<protein>
    <recommendedName>
        <fullName evidence="2">HTH luxR-type domain-containing protein</fullName>
    </recommendedName>
</protein>
<reference evidence="3 4" key="1">
    <citation type="submission" date="2014-07" db="EMBL/GenBank/DDBJ databases">
        <title>Draft genome sequence of Thalassospira xianhensis P-4 (MCCC 1A02616).</title>
        <authorList>
            <person name="Lai Q."/>
            <person name="Shao Z."/>
        </authorList>
    </citation>
    <scope>NUCLEOTIDE SEQUENCE [LARGE SCALE GENOMIC DNA]</scope>
    <source>
        <strain evidence="3 4">MCCC 1A02616</strain>
    </source>
</reference>
<dbReference type="InterPro" id="IPR036388">
    <property type="entry name" value="WH-like_DNA-bd_sf"/>
</dbReference>
<feature type="domain" description="HTH luxR-type" evidence="2">
    <location>
        <begin position="142"/>
        <end position="207"/>
    </location>
</feature>
<dbReference type="Gene3D" id="1.10.10.10">
    <property type="entry name" value="Winged helix-like DNA-binding domain superfamily/Winged helix DNA-binding domain"/>
    <property type="match status" value="1"/>
</dbReference>
<comment type="caution">
    <text evidence="3">The sequence shown here is derived from an EMBL/GenBank/DDBJ whole genome shotgun (WGS) entry which is preliminary data.</text>
</comment>